<evidence type="ECO:0000313" key="4">
    <source>
        <dbReference type="Proteomes" id="UP001152622"/>
    </source>
</evidence>
<dbReference type="InterPro" id="IPR056601">
    <property type="entry name" value="Galaxin_dom"/>
</dbReference>
<feature type="chain" id="PRO_5040334054" description="Galaxin-like repeats domain-containing protein" evidence="1">
    <location>
        <begin position="23"/>
        <end position="596"/>
    </location>
</feature>
<dbReference type="PANTHER" id="PTHR34490:SF3">
    <property type="entry name" value="GALAXIN-LIKE ISOFORM X2"/>
    <property type="match status" value="1"/>
</dbReference>
<sequence>MEISAVIFVMVAANACVHHIICAPAGVSGSNFGVCAGTDYAIWREVCCEDGTVLGPGDPSMQCCGGQVFNPRFSSCCNRNLYQEAGLSCCNGTAYSPFNATCCLGTVTTGVSEKVSGCCETKAFNPVAEVCCRPCIHPRHPRSDCCGREYIDEQTHLCCGTDLDTIVEKKSEHDICCGKESIDESKSCCTHDTRILPLNHEYCRGQTLAPASIQVYPPPSQRNGAFLKQCGMNSTYDTQKEQCCINKTSHIGRPYLHGQTCCEGQLTPTPGIFEGRCCGSVGYDPRNQICCGGKVSRTAPDESQCCGENSYSVLNPHTRCCAGVLHEGHSLEEALCVGTQIHFPQLETRCQSILYPDPGLHCCGYQPYDLEKHICCAGHRWGRGEDKRGMVCCGVQAYVRSDPKWKCCSGRLHSLEGERRGQAWCCGVHLITDTSRQECCISSQMQVVYTRIPGFSCCGDFYFNTSQQYCCAGHVRHHKVAGFQQGENQRHCELISLDNHKTQELCNNEVLIGSVESAAVKNAFRDVVVKNALQIHAGRNVTALMDTFLLRLNHCSCPLLAQDRLYLFIRQGSDGATISDLSTMVSPVHQLLSRCH</sequence>
<dbReference type="PANTHER" id="PTHR34490">
    <property type="entry name" value="PROTEIN CBG12054-RELATED"/>
    <property type="match status" value="1"/>
</dbReference>
<feature type="domain" description="Galaxin-like repeats" evidence="2">
    <location>
        <begin position="258"/>
        <end position="378"/>
    </location>
</feature>
<name>A0A9Q1J6D6_SYNKA</name>
<feature type="domain" description="Galaxin-like repeats" evidence="2">
    <location>
        <begin position="62"/>
        <end position="190"/>
    </location>
</feature>
<evidence type="ECO:0000256" key="1">
    <source>
        <dbReference type="SAM" id="SignalP"/>
    </source>
</evidence>
<feature type="domain" description="Galaxin-like repeats" evidence="2">
    <location>
        <begin position="391"/>
        <end position="511"/>
    </location>
</feature>
<reference evidence="3" key="1">
    <citation type="journal article" date="2023" name="Science">
        <title>Genome structures resolve the early diversification of teleost fishes.</title>
        <authorList>
            <person name="Parey E."/>
            <person name="Louis A."/>
            <person name="Montfort J."/>
            <person name="Bouchez O."/>
            <person name="Roques C."/>
            <person name="Iampietro C."/>
            <person name="Lluch J."/>
            <person name="Castinel A."/>
            <person name="Donnadieu C."/>
            <person name="Desvignes T."/>
            <person name="Floi Bucao C."/>
            <person name="Jouanno E."/>
            <person name="Wen M."/>
            <person name="Mejri S."/>
            <person name="Dirks R."/>
            <person name="Jansen H."/>
            <person name="Henkel C."/>
            <person name="Chen W.J."/>
            <person name="Zahm M."/>
            <person name="Cabau C."/>
            <person name="Klopp C."/>
            <person name="Thompson A.W."/>
            <person name="Robinson-Rechavi M."/>
            <person name="Braasch I."/>
            <person name="Lecointre G."/>
            <person name="Bobe J."/>
            <person name="Postlethwait J.H."/>
            <person name="Berthelot C."/>
            <person name="Roest Crollius H."/>
            <person name="Guiguen Y."/>
        </authorList>
    </citation>
    <scope>NUCLEOTIDE SEQUENCE</scope>
    <source>
        <strain evidence="3">WJC10195</strain>
    </source>
</reference>
<dbReference type="Proteomes" id="UP001152622">
    <property type="component" value="Chromosome 3"/>
</dbReference>
<dbReference type="AlphaFoldDB" id="A0A9Q1J6D6"/>
<evidence type="ECO:0000259" key="2">
    <source>
        <dbReference type="Pfam" id="PF24748"/>
    </source>
</evidence>
<gene>
    <name evidence="3" type="ORF">SKAU_G00090290</name>
</gene>
<feature type="signal peptide" evidence="1">
    <location>
        <begin position="1"/>
        <end position="22"/>
    </location>
</feature>
<accession>A0A9Q1J6D6</accession>
<proteinExistence type="predicted"/>
<evidence type="ECO:0000313" key="3">
    <source>
        <dbReference type="EMBL" id="KAJ8369001.1"/>
    </source>
</evidence>
<keyword evidence="4" id="KW-1185">Reference proteome</keyword>
<dbReference type="InterPro" id="IPR055284">
    <property type="entry name" value="Galaxin-like"/>
</dbReference>
<comment type="caution">
    <text evidence="3">The sequence shown here is derived from an EMBL/GenBank/DDBJ whole genome shotgun (WGS) entry which is preliminary data.</text>
</comment>
<dbReference type="EMBL" id="JAINUF010000003">
    <property type="protein sequence ID" value="KAJ8369001.1"/>
    <property type="molecule type" value="Genomic_DNA"/>
</dbReference>
<protein>
    <recommendedName>
        <fullName evidence="2">Galaxin-like repeats domain-containing protein</fullName>
    </recommendedName>
</protein>
<dbReference type="OrthoDB" id="5989849at2759"/>
<dbReference type="Pfam" id="PF24748">
    <property type="entry name" value="Galaxin_repeat"/>
    <property type="match status" value="3"/>
</dbReference>
<organism evidence="3 4">
    <name type="scientific">Synaphobranchus kaupii</name>
    <name type="common">Kaup's arrowtooth eel</name>
    <dbReference type="NCBI Taxonomy" id="118154"/>
    <lineage>
        <taxon>Eukaryota</taxon>
        <taxon>Metazoa</taxon>
        <taxon>Chordata</taxon>
        <taxon>Craniata</taxon>
        <taxon>Vertebrata</taxon>
        <taxon>Euteleostomi</taxon>
        <taxon>Actinopterygii</taxon>
        <taxon>Neopterygii</taxon>
        <taxon>Teleostei</taxon>
        <taxon>Anguilliformes</taxon>
        <taxon>Synaphobranchidae</taxon>
        <taxon>Synaphobranchus</taxon>
    </lineage>
</organism>
<keyword evidence="1" id="KW-0732">Signal</keyword>